<dbReference type="Proteomes" id="UP000607435">
    <property type="component" value="Unassembled WGS sequence"/>
</dbReference>
<evidence type="ECO:0000313" key="2">
    <source>
        <dbReference type="Proteomes" id="UP000607435"/>
    </source>
</evidence>
<evidence type="ECO:0000313" key="1">
    <source>
        <dbReference type="EMBL" id="MBC3845817.1"/>
    </source>
</evidence>
<dbReference type="RefSeq" id="WP_186844911.1">
    <property type="nucleotide sequence ID" value="NZ_JACOME010000001.1"/>
</dbReference>
<proteinExistence type="predicted"/>
<gene>
    <name evidence="1" type="ORF">H6H04_05470</name>
</gene>
<name>A0ABR6XZA0_9FLAO</name>
<keyword evidence="2" id="KW-1185">Reference proteome</keyword>
<protein>
    <recommendedName>
        <fullName evidence="3">DUF748 domain-containing protein</fullName>
    </recommendedName>
</protein>
<reference evidence="1 2" key="1">
    <citation type="submission" date="2020-08" db="EMBL/GenBank/DDBJ databases">
        <title>Winogradskyella ouciana sp. nov., isolated from the hadal seawater of the Mariana Trench.</title>
        <authorList>
            <person name="He X."/>
        </authorList>
    </citation>
    <scope>NUCLEOTIDE SEQUENCE [LARGE SCALE GENOMIC DNA]</scope>
    <source>
        <strain evidence="1 2">KCTC 22026</strain>
    </source>
</reference>
<accession>A0ABR6XZA0</accession>
<dbReference type="EMBL" id="JACOME010000001">
    <property type="protein sequence ID" value="MBC3845817.1"/>
    <property type="molecule type" value="Genomic_DNA"/>
</dbReference>
<evidence type="ECO:0008006" key="3">
    <source>
        <dbReference type="Google" id="ProtNLM"/>
    </source>
</evidence>
<organism evidence="1 2">
    <name type="scientific">Winogradskyella echinorum</name>
    <dbReference type="NCBI Taxonomy" id="538189"/>
    <lineage>
        <taxon>Bacteria</taxon>
        <taxon>Pseudomonadati</taxon>
        <taxon>Bacteroidota</taxon>
        <taxon>Flavobacteriia</taxon>
        <taxon>Flavobacteriales</taxon>
        <taxon>Flavobacteriaceae</taxon>
        <taxon>Winogradskyella</taxon>
    </lineage>
</organism>
<comment type="caution">
    <text evidence="1">The sequence shown here is derived from an EMBL/GenBank/DDBJ whole genome shotgun (WGS) entry which is preliminary data.</text>
</comment>
<sequence>MKKRLKITLSILVLVLLGYFGYTHFKKTSVLLNVIHKDAETVLKIGIHDITKTLVLDALSSPGYYWEQTESIRKDKKKDSIKKVKGVDLKPYAMAFYTLKNINNTLFTTLKIDDSEAFEKYIDKYSKKKSSVITVNAKGYKNLILEKSKLILAWNSEKIAVALTTNTSLENIKTVFEDVLLYNKLISDKNHPIIKKLSKASDHVTFLNKESLISLNFKDSEALVDGILHTQSKDRYKTNITYNSLPEAALQFYFDANFDKEENKKMFIESLKDASFFTKNNLSVAEIIDKSKGYFSATISGTTTQQDTIVSYEYDDNFEKIAVKTLQEKKAPKISINVEVEENKSLMDYLKTQGAIKNNVLTSIPYYTFYAKENNNQTSFNTTQENIKLEEKQSSSFFKLNVNFNRLQEDLSIPKANEVFALLNVLRIEANQIKSTNQIKIQGNLVGKNEDINIASQIFFGFQKSESEEKLDN</sequence>